<reference evidence="1 2" key="1">
    <citation type="submission" date="2022-10" db="EMBL/GenBank/DDBJ databases">
        <title>Draft genome assembly of moderately radiation resistant bacterium Metabacillus halosaccharovorans.</title>
        <authorList>
            <person name="Pal S."/>
            <person name="Gopinathan A."/>
        </authorList>
    </citation>
    <scope>NUCLEOTIDE SEQUENCE [LARGE SCALE GENOMIC DNA]</scope>
    <source>
        <strain evidence="1 2">VITHBRA001</strain>
    </source>
</reference>
<keyword evidence="2" id="KW-1185">Reference proteome</keyword>
<gene>
    <name evidence="1" type="ORF">OIH86_08150</name>
</gene>
<dbReference type="RefSeq" id="WP_169908331.1">
    <property type="nucleotide sequence ID" value="NZ_CP162630.1"/>
</dbReference>
<proteinExistence type="predicted"/>
<accession>A0ABT3DFH5</accession>
<organism evidence="1 2">
    <name type="scientific">Metabacillus halosaccharovorans</name>
    <dbReference type="NCBI Taxonomy" id="930124"/>
    <lineage>
        <taxon>Bacteria</taxon>
        <taxon>Bacillati</taxon>
        <taxon>Bacillota</taxon>
        <taxon>Bacilli</taxon>
        <taxon>Bacillales</taxon>
        <taxon>Bacillaceae</taxon>
        <taxon>Metabacillus</taxon>
    </lineage>
</organism>
<dbReference type="EMBL" id="JAOYEY010000032">
    <property type="protein sequence ID" value="MCV9885623.1"/>
    <property type="molecule type" value="Genomic_DNA"/>
</dbReference>
<evidence type="ECO:0008006" key="3">
    <source>
        <dbReference type="Google" id="ProtNLM"/>
    </source>
</evidence>
<sequence length="51" mass="6028">MIHQQTIELVEELLQSRINEILLNNEAEYFDKLPGLVESLKLIKEQFSNKK</sequence>
<comment type="caution">
    <text evidence="1">The sequence shown here is derived from an EMBL/GenBank/DDBJ whole genome shotgun (WGS) entry which is preliminary data.</text>
</comment>
<protein>
    <recommendedName>
        <fullName evidence="3">Fur-regulated basic protein FbpA</fullName>
    </recommendedName>
</protein>
<evidence type="ECO:0000313" key="2">
    <source>
        <dbReference type="Proteomes" id="UP001526147"/>
    </source>
</evidence>
<evidence type="ECO:0000313" key="1">
    <source>
        <dbReference type="EMBL" id="MCV9885623.1"/>
    </source>
</evidence>
<name>A0ABT3DFH5_9BACI</name>
<dbReference type="Proteomes" id="UP001526147">
    <property type="component" value="Unassembled WGS sequence"/>
</dbReference>